<feature type="compositionally biased region" description="Low complexity" evidence="1">
    <location>
        <begin position="25"/>
        <end position="37"/>
    </location>
</feature>
<evidence type="ECO:0000256" key="1">
    <source>
        <dbReference type="SAM" id="MobiDB-lite"/>
    </source>
</evidence>
<dbReference type="Proteomes" id="UP000050761">
    <property type="component" value="Unassembled WGS sequence"/>
</dbReference>
<dbReference type="AlphaFoldDB" id="A0A183GD14"/>
<dbReference type="EMBL" id="UZAH01031860">
    <property type="protein sequence ID" value="VDP18264.1"/>
    <property type="molecule type" value="Genomic_DNA"/>
</dbReference>
<evidence type="ECO:0000313" key="2">
    <source>
        <dbReference type="EMBL" id="VDP18264.1"/>
    </source>
</evidence>
<accession>A0A3P8CFZ3</accession>
<keyword evidence="3" id="KW-1185">Reference proteome</keyword>
<accession>A0A183GD14</accession>
<gene>
    <name evidence="2" type="ORF">HPBE_LOCUS20103</name>
</gene>
<reference evidence="2 3" key="1">
    <citation type="submission" date="2018-11" db="EMBL/GenBank/DDBJ databases">
        <authorList>
            <consortium name="Pathogen Informatics"/>
        </authorList>
    </citation>
    <scope>NUCLEOTIDE SEQUENCE [LARGE SCALE GENOMIC DNA]</scope>
</reference>
<evidence type="ECO:0000313" key="3">
    <source>
        <dbReference type="Proteomes" id="UP000050761"/>
    </source>
</evidence>
<feature type="compositionally biased region" description="Basic and acidic residues" evidence="1">
    <location>
        <begin position="14"/>
        <end position="23"/>
    </location>
</feature>
<proteinExistence type="predicted"/>
<sequence length="109" mass="11858">MAVFHQIEANAESEENRKVEEQLHSTTASSTITTSATRKPLTTHPKAPGAVLHVRDGSNVTTERNTVRPKSYGGDDADLLNIGLATGAPLDIESEASRLVAYRTRNMQR</sequence>
<organism evidence="3 4">
    <name type="scientific">Heligmosomoides polygyrus</name>
    <name type="common">Parasitic roundworm</name>
    <dbReference type="NCBI Taxonomy" id="6339"/>
    <lineage>
        <taxon>Eukaryota</taxon>
        <taxon>Metazoa</taxon>
        <taxon>Ecdysozoa</taxon>
        <taxon>Nematoda</taxon>
        <taxon>Chromadorea</taxon>
        <taxon>Rhabditida</taxon>
        <taxon>Rhabditina</taxon>
        <taxon>Rhabditomorpha</taxon>
        <taxon>Strongyloidea</taxon>
        <taxon>Heligmosomidae</taxon>
        <taxon>Heligmosomoides</taxon>
    </lineage>
</organism>
<dbReference type="OrthoDB" id="5867972at2759"/>
<reference evidence="4" key="2">
    <citation type="submission" date="2019-09" db="UniProtKB">
        <authorList>
            <consortium name="WormBaseParasite"/>
        </authorList>
    </citation>
    <scope>IDENTIFICATION</scope>
</reference>
<protein>
    <submittedName>
        <fullName evidence="2 4">Uncharacterized protein</fullName>
    </submittedName>
</protein>
<name>A0A183GD14_HELPZ</name>
<dbReference type="WBParaSite" id="HPBE_0002010401-mRNA-1">
    <property type="protein sequence ID" value="HPBE_0002010401-mRNA-1"/>
    <property type="gene ID" value="HPBE_0002010401"/>
</dbReference>
<evidence type="ECO:0000313" key="4">
    <source>
        <dbReference type="WBParaSite" id="HPBE_0002010401-mRNA-1"/>
    </source>
</evidence>
<feature type="region of interest" description="Disordered" evidence="1">
    <location>
        <begin position="1"/>
        <end position="51"/>
    </location>
</feature>